<dbReference type="InterPro" id="IPR027268">
    <property type="entry name" value="Peptidase_M4/M1_CTD_sf"/>
</dbReference>
<dbReference type="InterPro" id="IPR014782">
    <property type="entry name" value="Peptidase_M1_dom"/>
</dbReference>
<dbReference type="EMBL" id="JBHTJV010000003">
    <property type="protein sequence ID" value="MFD0915843.1"/>
    <property type="molecule type" value="Genomic_DNA"/>
</dbReference>
<evidence type="ECO:0000256" key="4">
    <source>
        <dbReference type="ARBA" id="ARBA00012564"/>
    </source>
</evidence>
<dbReference type="SUPFAM" id="SSF63737">
    <property type="entry name" value="Leukotriene A4 hydrolase N-terminal domain"/>
    <property type="match status" value="1"/>
</dbReference>
<dbReference type="SUPFAM" id="SSF55486">
    <property type="entry name" value="Metalloproteases ('zincins'), catalytic domain"/>
    <property type="match status" value="1"/>
</dbReference>
<protein>
    <recommendedName>
        <fullName evidence="5 12">Aminopeptidase N</fullName>
        <ecNumber evidence="4 12">3.4.11.2</ecNumber>
    </recommendedName>
</protein>
<name>A0ABW3FEG8_9HYPH</name>
<dbReference type="CDD" id="cd09600">
    <property type="entry name" value="M1_APN"/>
    <property type="match status" value="1"/>
</dbReference>
<proteinExistence type="inferred from homology"/>
<keyword evidence="11" id="KW-0482">Metalloprotease</keyword>
<dbReference type="InterPro" id="IPR045357">
    <property type="entry name" value="Aminopeptidase_N-like_N"/>
</dbReference>
<organism evidence="17 18">
    <name type="scientific">Pseudahrensia aquimaris</name>
    <dbReference type="NCBI Taxonomy" id="744461"/>
    <lineage>
        <taxon>Bacteria</taxon>
        <taxon>Pseudomonadati</taxon>
        <taxon>Pseudomonadota</taxon>
        <taxon>Alphaproteobacteria</taxon>
        <taxon>Hyphomicrobiales</taxon>
        <taxon>Ahrensiaceae</taxon>
        <taxon>Pseudahrensia</taxon>
    </lineage>
</organism>
<reference evidence="18" key="1">
    <citation type="journal article" date="2019" name="Int. J. Syst. Evol. Microbiol.">
        <title>The Global Catalogue of Microorganisms (GCM) 10K type strain sequencing project: providing services to taxonomists for standard genome sequencing and annotation.</title>
        <authorList>
            <consortium name="The Broad Institute Genomics Platform"/>
            <consortium name="The Broad Institute Genome Sequencing Center for Infectious Disease"/>
            <person name="Wu L."/>
            <person name="Ma J."/>
        </authorList>
    </citation>
    <scope>NUCLEOTIDE SEQUENCE [LARGE SCALE GENOMIC DNA]</scope>
    <source>
        <strain evidence="18">CCUG 60023</strain>
    </source>
</reference>
<accession>A0ABW3FEG8</accession>
<dbReference type="Pfam" id="PF01433">
    <property type="entry name" value="Peptidase_M1"/>
    <property type="match status" value="1"/>
</dbReference>
<evidence type="ECO:0000259" key="14">
    <source>
        <dbReference type="Pfam" id="PF11940"/>
    </source>
</evidence>
<evidence type="ECO:0000256" key="7">
    <source>
        <dbReference type="ARBA" id="ARBA00022670"/>
    </source>
</evidence>
<keyword evidence="10" id="KW-0862">Zinc</keyword>
<dbReference type="InterPro" id="IPR037144">
    <property type="entry name" value="Peptidase_M1_pepN_C_sf"/>
</dbReference>
<gene>
    <name evidence="17" type="primary">pepN</name>
    <name evidence="17" type="ORF">ACFQ14_05435</name>
</gene>
<dbReference type="NCBIfam" id="TIGR02414">
    <property type="entry name" value="pepN_proteo"/>
    <property type="match status" value="1"/>
</dbReference>
<dbReference type="Pfam" id="PF11940">
    <property type="entry name" value="DUF3458"/>
    <property type="match status" value="1"/>
</dbReference>
<dbReference type="InterPro" id="IPR001930">
    <property type="entry name" value="Peptidase_M1"/>
</dbReference>
<keyword evidence="6 17" id="KW-0031">Aminopeptidase</keyword>
<evidence type="ECO:0000256" key="9">
    <source>
        <dbReference type="ARBA" id="ARBA00022801"/>
    </source>
</evidence>
<dbReference type="InterPro" id="IPR042097">
    <property type="entry name" value="Aminopeptidase_N-like_N_sf"/>
</dbReference>
<evidence type="ECO:0000256" key="8">
    <source>
        <dbReference type="ARBA" id="ARBA00022723"/>
    </source>
</evidence>
<dbReference type="Proteomes" id="UP001597101">
    <property type="component" value="Unassembled WGS sequence"/>
</dbReference>
<evidence type="ECO:0000259" key="15">
    <source>
        <dbReference type="Pfam" id="PF17432"/>
    </source>
</evidence>
<evidence type="ECO:0000313" key="17">
    <source>
        <dbReference type="EMBL" id="MFD0915843.1"/>
    </source>
</evidence>
<evidence type="ECO:0000256" key="12">
    <source>
        <dbReference type="NCBIfam" id="TIGR02414"/>
    </source>
</evidence>
<comment type="cofactor">
    <cofactor evidence="2">
        <name>Zn(2+)</name>
        <dbReference type="ChEBI" id="CHEBI:29105"/>
    </cofactor>
</comment>
<evidence type="ECO:0000259" key="16">
    <source>
        <dbReference type="Pfam" id="PF17900"/>
    </source>
</evidence>
<dbReference type="InterPro" id="IPR035414">
    <property type="entry name" value="Peptidase_M1_pepN_Ig-like"/>
</dbReference>
<keyword evidence="18" id="KW-1185">Reference proteome</keyword>
<sequence length="880" mass="97402">MRTTTAPVIRLKNYTPPAYTITHVDMDVSLAAEDTVVTTTMKVVRQAGTPTSAPLVLDGDELSLDGLWINGDKADDANYSTTPVELKIHRLPETAAFDVTIRTRLAPVKNTKLMGLYQSSGVFCTQCEAEGFRRITYFLDRPDVLAVYKVRLEADKATCPILLANGNPGEAGELPDGRHFAVWHDPHPKPSYLFAMVGGDLDVLSDTFTTASGRHVDLNIYVETGKAAQAAYAMDALKRSMVWDELEYGCEYDLEVFNIVAVSDFNMGAMENKGLNVFNDKYVLADADLATDADFANIEAIIAHEYFHNWTGNRITCRDWFQLCLKEGLTVYRDQEFSADQRSRAVQRIQQVRWLKSGQFPEDAGPLAHPVRPSAYKEINNFYTATVYQKGAELVRMIATLIGPEAYRAGTDLYFERHDGEAAVVEDFLKCFEDAAGVDLSQFARWYEQAGTPNVDVEEEWDAGSCKYTLVLRQHTPPTPGQQSKKLVPIPVRFGLMGSDGSDIEPRTRSSAVKDDVIVLTRRETKVTFTGLKTKPTPSLLRGFSAPVKLNFAETQASRLFRAEHDSDLFNRWEALDGYGLSLLSDDATGGSSFTEKDREAFVLALCKTALDDSIEPQFRANALSLPNEMAVARNIGKNVDPAIVQQSRSALLKSIGRQLGKRGLDLMTKLDTDPNADDLAASGERALKYSLLPFLLVSGVEGAHNLAQSQFVQAKTMTDRMGALSAIVHFSGDEVMSEQCLEAFYDRYEDNDLVLNTWFTLQAMVPNAAGLERFERLLDHPKFSLNNPNRARSLLGPFAANNPTAFYANGAKGATLFAQQIMTLDDKNPQIAARLLTVISSYRVFKAPISDAVTEALRTIRAKEPLSIDVQEIVDSLLS</sequence>
<feature type="domain" description="Peptidase M1 membrane alanine aminopeptidase" evidence="13">
    <location>
        <begin position="232"/>
        <end position="445"/>
    </location>
</feature>
<dbReference type="PANTHER" id="PTHR46322:SF1">
    <property type="entry name" value="PUROMYCIN-SENSITIVE AMINOPEPTIDASE"/>
    <property type="match status" value="1"/>
</dbReference>
<dbReference type="Gene3D" id="3.30.2010.30">
    <property type="match status" value="1"/>
</dbReference>
<evidence type="ECO:0000259" key="13">
    <source>
        <dbReference type="Pfam" id="PF01433"/>
    </source>
</evidence>
<evidence type="ECO:0000256" key="1">
    <source>
        <dbReference type="ARBA" id="ARBA00000098"/>
    </source>
</evidence>
<comment type="caution">
    <text evidence="17">The sequence shown here is derived from an EMBL/GenBank/DDBJ whole genome shotgun (WGS) entry which is preliminary data.</text>
</comment>
<keyword evidence="9 17" id="KW-0378">Hydrolase</keyword>
<dbReference type="PANTHER" id="PTHR46322">
    <property type="entry name" value="PUROMYCIN-SENSITIVE AMINOPEPTIDASE"/>
    <property type="match status" value="1"/>
</dbReference>
<keyword evidence="7" id="KW-0645">Protease</keyword>
<dbReference type="EC" id="3.4.11.2" evidence="4 12"/>
<dbReference type="Gene3D" id="2.60.40.1840">
    <property type="match status" value="1"/>
</dbReference>
<feature type="domain" description="Peptidase M1 alanyl aminopeptidase Ig-like fold" evidence="14">
    <location>
        <begin position="451"/>
        <end position="552"/>
    </location>
</feature>
<dbReference type="GO" id="GO:0016285">
    <property type="term" value="F:alanyl aminopeptidase activity"/>
    <property type="evidence" value="ECO:0007669"/>
    <property type="project" value="UniProtKB-EC"/>
</dbReference>
<evidence type="ECO:0000313" key="18">
    <source>
        <dbReference type="Proteomes" id="UP001597101"/>
    </source>
</evidence>
<evidence type="ECO:0000256" key="5">
    <source>
        <dbReference type="ARBA" id="ARBA00015611"/>
    </source>
</evidence>
<dbReference type="InterPro" id="IPR012779">
    <property type="entry name" value="Peptidase_M1_pepN"/>
</dbReference>
<evidence type="ECO:0000256" key="10">
    <source>
        <dbReference type="ARBA" id="ARBA00022833"/>
    </source>
</evidence>
<evidence type="ECO:0000256" key="2">
    <source>
        <dbReference type="ARBA" id="ARBA00001947"/>
    </source>
</evidence>
<feature type="domain" description="Aminopeptidase N-like N-terminal" evidence="16">
    <location>
        <begin position="25"/>
        <end position="193"/>
    </location>
</feature>
<evidence type="ECO:0000256" key="11">
    <source>
        <dbReference type="ARBA" id="ARBA00023049"/>
    </source>
</evidence>
<dbReference type="RefSeq" id="WP_377211688.1">
    <property type="nucleotide sequence ID" value="NZ_JBHTJV010000003.1"/>
</dbReference>
<dbReference type="Gene3D" id="2.60.40.1730">
    <property type="entry name" value="tricorn interacting facor f3 domain"/>
    <property type="match status" value="1"/>
</dbReference>
<dbReference type="InterPro" id="IPR038438">
    <property type="entry name" value="PepN_Ig-like_sf"/>
</dbReference>
<feature type="domain" description="Peptidase M1 alanyl aminopeptidase C-terminal" evidence="15">
    <location>
        <begin position="558"/>
        <end position="879"/>
    </location>
</feature>
<comment type="catalytic activity">
    <reaction evidence="1">
        <text>Release of an N-terminal amino acid, Xaa-|-Yaa- from a peptide, amide or arylamide. Xaa is preferably Ala, but may be most amino acids including Pro (slow action). When a terminal hydrophobic residue is followed by a prolyl residue, the two may be released as an intact Xaa-Pro dipeptide.</text>
        <dbReference type="EC" id="3.4.11.2"/>
    </reaction>
</comment>
<keyword evidence="8" id="KW-0479">Metal-binding</keyword>
<dbReference type="Pfam" id="PF17900">
    <property type="entry name" value="Peptidase_M1_N"/>
    <property type="match status" value="1"/>
</dbReference>
<dbReference type="PRINTS" id="PR00756">
    <property type="entry name" value="ALADIPTASE"/>
</dbReference>
<evidence type="ECO:0000256" key="3">
    <source>
        <dbReference type="ARBA" id="ARBA00010136"/>
    </source>
</evidence>
<dbReference type="Pfam" id="PF17432">
    <property type="entry name" value="DUF3458_C"/>
    <property type="match status" value="1"/>
</dbReference>
<dbReference type="InterPro" id="IPR024601">
    <property type="entry name" value="Peptidase_M1_pepN_C"/>
</dbReference>
<comment type="similarity">
    <text evidence="3">Belongs to the peptidase M1 family.</text>
</comment>
<dbReference type="Gene3D" id="1.25.50.10">
    <property type="entry name" value="Peptidase M1, alanyl aminopeptidase, C-terminal domain"/>
    <property type="match status" value="1"/>
</dbReference>
<dbReference type="Gene3D" id="1.10.390.10">
    <property type="entry name" value="Neutral Protease Domain 2"/>
    <property type="match status" value="1"/>
</dbReference>
<evidence type="ECO:0000256" key="6">
    <source>
        <dbReference type="ARBA" id="ARBA00022438"/>
    </source>
</evidence>